<comment type="caution">
    <text evidence="2">The sequence shown here is derived from an EMBL/GenBank/DDBJ whole genome shotgun (WGS) entry which is preliminary data.</text>
</comment>
<dbReference type="HOGENOM" id="CLU_776496_0_0_1"/>
<feature type="compositionally biased region" description="Polar residues" evidence="1">
    <location>
        <begin position="31"/>
        <end position="40"/>
    </location>
</feature>
<gene>
    <name evidence="2" type="ORF">SBOR_7917</name>
</gene>
<feature type="compositionally biased region" description="Low complexity" evidence="1">
    <location>
        <begin position="75"/>
        <end position="88"/>
    </location>
</feature>
<proteinExistence type="predicted"/>
<sequence length="357" mass="39661">MSKELSLQDQIVKTQNDRARIEPERFYGRNGRSTEVGGSSNKKRDPSPFVKSPRPRPGANIIDTISKDIDNLVLKGSESDGNQSSSDSGKSHRRPRRSNGTIKTESLKKKIAVSALPYPSDGDSNLAFPARPPSIQPDPRRPRAKKMESLKKKIAVSALPYPSDGDSNLAFPARPPSIQPDPRRPRAKKMESLKKKIAVSALPYPSDGDSNLAFPARPPSSRDLSTPAPRRLRNGTPHPKIERPYVERPSDKPNFSLPRGRREEKSRLDDHRSDVDGHQELRASTKLVTTKMTHDGARTTSPVSMEDPIPKKKSSNRPLDTTGRGTDQSSRTSSHRDRPSCPRPPPRIRQGSELFFN</sequence>
<dbReference type="OrthoDB" id="10673096at2759"/>
<feature type="compositionally biased region" description="Polar residues" evidence="1">
    <location>
        <begin position="316"/>
        <end position="332"/>
    </location>
</feature>
<feature type="compositionally biased region" description="Basic and acidic residues" evidence="1">
    <location>
        <begin position="15"/>
        <end position="27"/>
    </location>
</feature>
<feature type="compositionally biased region" description="Basic and acidic residues" evidence="1">
    <location>
        <begin position="181"/>
        <end position="194"/>
    </location>
</feature>
<feature type="region of interest" description="Disordered" evidence="1">
    <location>
        <begin position="1"/>
        <end position="357"/>
    </location>
</feature>
<feature type="compositionally biased region" description="Basic and acidic residues" evidence="1">
    <location>
        <begin position="239"/>
        <end position="251"/>
    </location>
</feature>
<reference evidence="2 3" key="1">
    <citation type="journal article" date="2014" name="Genome Announc.">
        <title>Draft genome sequence of Sclerotinia borealis, a psychrophilic plant pathogenic fungus.</title>
        <authorList>
            <person name="Mardanov A.V."/>
            <person name="Beletsky A.V."/>
            <person name="Kadnikov V.V."/>
            <person name="Ignatov A.N."/>
            <person name="Ravin N.V."/>
        </authorList>
    </citation>
    <scope>NUCLEOTIDE SEQUENCE [LARGE SCALE GENOMIC DNA]</scope>
    <source>
        <strain evidence="3">F-4157</strain>
    </source>
</reference>
<protein>
    <submittedName>
        <fullName evidence="2">Uncharacterized protein</fullName>
    </submittedName>
</protein>
<keyword evidence="3" id="KW-1185">Reference proteome</keyword>
<dbReference type="EMBL" id="AYSA01000469">
    <property type="protein sequence ID" value="ESZ91698.1"/>
    <property type="molecule type" value="Genomic_DNA"/>
</dbReference>
<dbReference type="Proteomes" id="UP000019487">
    <property type="component" value="Unassembled WGS sequence"/>
</dbReference>
<evidence type="ECO:0000256" key="1">
    <source>
        <dbReference type="SAM" id="MobiDB-lite"/>
    </source>
</evidence>
<accession>W9C7F8</accession>
<feature type="compositionally biased region" description="Basic and acidic residues" evidence="1">
    <location>
        <begin position="260"/>
        <end position="283"/>
    </location>
</feature>
<feature type="compositionally biased region" description="Polar residues" evidence="1">
    <location>
        <begin position="1"/>
        <end position="14"/>
    </location>
</feature>
<name>W9C7F8_SCLBF</name>
<dbReference type="AlphaFoldDB" id="W9C7F8"/>
<evidence type="ECO:0000313" key="2">
    <source>
        <dbReference type="EMBL" id="ESZ91698.1"/>
    </source>
</evidence>
<feature type="compositionally biased region" description="Basic and acidic residues" evidence="1">
    <location>
        <begin position="138"/>
        <end position="151"/>
    </location>
</feature>
<evidence type="ECO:0000313" key="3">
    <source>
        <dbReference type="Proteomes" id="UP000019487"/>
    </source>
</evidence>
<organism evidence="2 3">
    <name type="scientific">Sclerotinia borealis (strain F-4128)</name>
    <dbReference type="NCBI Taxonomy" id="1432307"/>
    <lineage>
        <taxon>Eukaryota</taxon>
        <taxon>Fungi</taxon>
        <taxon>Dikarya</taxon>
        <taxon>Ascomycota</taxon>
        <taxon>Pezizomycotina</taxon>
        <taxon>Leotiomycetes</taxon>
        <taxon>Helotiales</taxon>
        <taxon>Sclerotiniaceae</taxon>
        <taxon>Sclerotinia</taxon>
    </lineage>
</organism>